<evidence type="ECO:0000259" key="1">
    <source>
        <dbReference type="PROSITE" id="PS50844"/>
    </source>
</evidence>
<dbReference type="Pfam" id="PF08666">
    <property type="entry name" value="SAF"/>
    <property type="match status" value="1"/>
</dbReference>
<dbReference type="InterPro" id="IPR036732">
    <property type="entry name" value="AFP_Neu5c_C_sf"/>
</dbReference>
<organism evidence="2 3">
    <name type="scientific">Pseudomonas hormoni</name>
    <dbReference type="NCBI Taxonomy" id="3093767"/>
    <lineage>
        <taxon>Bacteria</taxon>
        <taxon>Pseudomonadati</taxon>
        <taxon>Pseudomonadota</taxon>
        <taxon>Gammaproteobacteria</taxon>
        <taxon>Pseudomonadales</taxon>
        <taxon>Pseudomonadaceae</taxon>
        <taxon>Pseudomonas</taxon>
    </lineage>
</organism>
<dbReference type="Proteomes" id="UP000681155">
    <property type="component" value="Chromosome"/>
</dbReference>
<dbReference type="InterPro" id="IPR057736">
    <property type="entry name" value="SAF_PseI/NeuA/NeuB"/>
</dbReference>
<protein>
    <recommendedName>
        <fullName evidence="1">AFP-like domain-containing protein</fullName>
    </recommendedName>
</protein>
<dbReference type="SMART" id="SM00858">
    <property type="entry name" value="SAF"/>
    <property type="match status" value="1"/>
</dbReference>
<dbReference type="Gene3D" id="3.90.1210.10">
    <property type="entry name" value="Antifreeze-like/N-acetylneuraminic acid synthase C-terminal domain"/>
    <property type="match status" value="1"/>
</dbReference>
<accession>A0ABX8F7B2</accession>
<keyword evidence="3" id="KW-1185">Reference proteome</keyword>
<dbReference type="InterPro" id="IPR013974">
    <property type="entry name" value="SAF"/>
</dbReference>
<feature type="domain" description="AFP-like" evidence="1">
    <location>
        <begin position="22"/>
        <end position="78"/>
    </location>
</feature>
<dbReference type="SUPFAM" id="SSF51269">
    <property type="entry name" value="AFP III-like domain"/>
    <property type="match status" value="1"/>
</dbReference>
<dbReference type="InterPro" id="IPR006190">
    <property type="entry name" value="SAF_AFP_Neu5Ac"/>
</dbReference>
<sequence>MLGAGAIRRTDAWRKSLVYRRSLYVTHGIAAGEPCTVGNLLAIRPGLGLAPKHAETLPGRRARQAIKRGTPLDWSLVE</sequence>
<name>A0ABX8F7B2_9PSED</name>
<dbReference type="EMBL" id="CP075566">
    <property type="protein sequence ID" value="QVW26793.1"/>
    <property type="molecule type" value="Genomic_DNA"/>
</dbReference>
<gene>
    <name evidence="2" type="ORF">KJF94_04580</name>
</gene>
<evidence type="ECO:0000313" key="3">
    <source>
        <dbReference type="Proteomes" id="UP000681155"/>
    </source>
</evidence>
<dbReference type="PROSITE" id="PS50844">
    <property type="entry name" value="AFP_LIKE"/>
    <property type="match status" value="1"/>
</dbReference>
<evidence type="ECO:0000313" key="2">
    <source>
        <dbReference type="EMBL" id="QVW26793.1"/>
    </source>
</evidence>
<dbReference type="CDD" id="cd11615">
    <property type="entry name" value="SAF_NeuB_like"/>
    <property type="match status" value="1"/>
</dbReference>
<proteinExistence type="predicted"/>
<reference evidence="2 3" key="1">
    <citation type="submission" date="2021-05" db="EMBL/GenBank/DDBJ databases">
        <title>Complete genome of the cytokinin-producing biocontrol strain Pseudomonas fluorescens G20-18.</title>
        <authorList>
            <person name="Nielsen T.K."/>
            <person name="Mekureyaw M.F."/>
            <person name="Hansen L.H."/>
            <person name="Nicolaisen M.H."/>
            <person name="Roitsch T.G."/>
            <person name="Hennessy R.C."/>
        </authorList>
    </citation>
    <scope>NUCLEOTIDE SEQUENCE [LARGE SCALE GENOMIC DNA]</scope>
    <source>
        <strain evidence="2 3">G20-18</strain>
    </source>
</reference>